<keyword evidence="2" id="KW-1185">Reference proteome</keyword>
<reference evidence="1" key="1">
    <citation type="submission" date="2023-10" db="EMBL/GenBank/DDBJ databases">
        <authorList>
            <person name="Domelevo Entfellner J.-B."/>
        </authorList>
    </citation>
    <scope>NUCLEOTIDE SEQUENCE</scope>
</reference>
<proteinExistence type="predicted"/>
<dbReference type="Gramene" id="rna-AYBTSS11_LOCUS1504">
    <property type="protein sequence ID" value="CAJ1835068.1"/>
    <property type="gene ID" value="gene-AYBTSS11_LOCUS1504"/>
</dbReference>
<name>A0AA86RUU4_9FABA</name>
<dbReference type="EMBL" id="OY731398">
    <property type="protein sequence ID" value="CAJ1835068.1"/>
    <property type="molecule type" value="Genomic_DNA"/>
</dbReference>
<accession>A0AA86RUU4</accession>
<protein>
    <submittedName>
        <fullName evidence="1">Uncharacterized protein</fullName>
    </submittedName>
</protein>
<sequence>MKKGRVNLRQWRVSNAFYKVLQRPHIPIAISVSSGKAFEYSVSPLCLPIHPSRYSRIMSGTSEKKLVFRNVVGLEYSLSGLTGNTLDSHRLIYFAGQQEGPEEFLKDPNNGLKEVEEEINTISGNISGVPYYVVGVYSVEIPRNAYAGFSRERIIISPQSLLAVKVGYHNNFSIRA</sequence>
<gene>
    <name evidence="1" type="ORF">AYBTSS11_LOCUS1504</name>
</gene>
<organism evidence="1 2">
    <name type="scientific">Sphenostylis stenocarpa</name>
    <dbReference type="NCBI Taxonomy" id="92480"/>
    <lineage>
        <taxon>Eukaryota</taxon>
        <taxon>Viridiplantae</taxon>
        <taxon>Streptophyta</taxon>
        <taxon>Embryophyta</taxon>
        <taxon>Tracheophyta</taxon>
        <taxon>Spermatophyta</taxon>
        <taxon>Magnoliopsida</taxon>
        <taxon>eudicotyledons</taxon>
        <taxon>Gunneridae</taxon>
        <taxon>Pentapetalae</taxon>
        <taxon>rosids</taxon>
        <taxon>fabids</taxon>
        <taxon>Fabales</taxon>
        <taxon>Fabaceae</taxon>
        <taxon>Papilionoideae</taxon>
        <taxon>50 kb inversion clade</taxon>
        <taxon>NPAAA clade</taxon>
        <taxon>indigoferoid/millettioid clade</taxon>
        <taxon>Phaseoleae</taxon>
        <taxon>Sphenostylis</taxon>
    </lineage>
</organism>
<dbReference type="AlphaFoldDB" id="A0AA86RUU4"/>
<dbReference type="Proteomes" id="UP001189624">
    <property type="component" value="Chromosome 1"/>
</dbReference>
<evidence type="ECO:0000313" key="1">
    <source>
        <dbReference type="EMBL" id="CAJ1835068.1"/>
    </source>
</evidence>
<evidence type="ECO:0000313" key="2">
    <source>
        <dbReference type="Proteomes" id="UP001189624"/>
    </source>
</evidence>